<organism evidence="2 3">
    <name type="scientific">Chrysophaeum taylorii</name>
    <dbReference type="NCBI Taxonomy" id="2483200"/>
    <lineage>
        <taxon>Eukaryota</taxon>
        <taxon>Sar</taxon>
        <taxon>Stramenopiles</taxon>
        <taxon>Ochrophyta</taxon>
        <taxon>Pelagophyceae</taxon>
        <taxon>Pelagomonadales</taxon>
        <taxon>Pelagomonadaceae</taxon>
        <taxon>Chrysophaeum</taxon>
    </lineage>
</organism>
<proteinExistence type="predicted"/>
<name>A0AAD7XPI1_9STRA</name>
<dbReference type="GO" id="GO:0016405">
    <property type="term" value="F:CoA-ligase activity"/>
    <property type="evidence" value="ECO:0007669"/>
    <property type="project" value="TreeGrafter"/>
</dbReference>
<keyword evidence="3" id="KW-1185">Reference proteome</keyword>
<dbReference type="InterPro" id="IPR000873">
    <property type="entry name" value="AMP-dep_synth/lig_dom"/>
</dbReference>
<dbReference type="Pfam" id="PF00501">
    <property type="entry name" value="AMP-binding"/>
    <property type="match status" value="1"/>
</dbReference>
<dbReference type="InterPro" id="IPR020845">
    <property type="entry name" value="AMP-binding_CS"/>
</dbReference>
<feature type="domain" description="AMP-dependent synthetase/ligase" evidence="1">
    <location>
        <begin position="35"/>
        <end position="411"/>
    </location>
</feature>
<sequence length="567" mass="62383">MANKVVFVVEKYLGAFKTDGSFVEYLSVNAKKELEATWYSRREVLALARKGAGVLRSHLGAGECCLHFFTDNRFEDLVFRLASVLVGSVPVTVNWQSDDAERVRYKASSTGAKLCLVDKGLPAWSLPLKCLDAREALEGSQSPSLEVCETTTTADTRIIIFTSGTTGMPKGVRLSYGAYDANRETFEDFLMVGEGVQLDCVVTNPFHHTNTTAITDWALRRPGSKLRLLQRYTTAYWSVVAAAARRAPFGSTADLKTDDDAYRVVCPLVSRHIDFLDDLCARGKLPVPSKSLASSRGVVLLLGSAPVGPTTVDRLERLVDSLPVVRFGSTETCLQVAGTPLAMTPADRLERFRRGWEHSWRGQATVGYYIGRDHAPLTEVRVVRSVESMEDCDDGEPGYLVTRGDNLMSGYVGNPDATAKAFSDDGWYLNLGDVGFRLGKDLYWYSRDSAMLIRGGANYAYEQINAELVAFVARKYALVPKTDFDLAVVGIKIQSEHEDSCCVTLELKRDDIDPPDEQAFLAAARDAGVSKGAKPDKLRVAPLPRNFKGVVLIPDLVKAWKAHLLLL</sequence>
<evidence type="ECO:0000313" key="2">
    <source>
        <dbReference type="EMBL" id="KAJ8603610.1"/>
    </source>
</evidence>
<dbReference type="SUPFAM" id="SSF56801">
    <property type="entry name" value="Acetyl-CoA synthetase-like"/>
    <property type="match status" value="1"/>
</dbReference>
<dbReference type="InterPro" id="IPR042099">
    <property type="entry name" value="ANL_N_sf"/>
</dbReference>
<dbReference type="AlphaFoldDB" id="A0AAD7XPI1"/>
<dbReference type="PANTHER" id="PTHR24096">
    <property type="entry name" value="LONG-CHAIN-FATTY-ACID--COA LIGASE"/>
    <property type="match status" value="1"/>
</dbReference>
<dbReference type="Gene3D" id="3.40.50.12780">
    <property type="entry name" value="N-terminal domain of ligase-like"/>
    <property type="match status" value="1"/>
</dbReference>
<reference evidence="2" key="1">
    <citation type="submission" date="2023-01" db="EMBL/GenBank/DDBJ databases">
        <title>Metagenome sequencing of chrysophaentin producing Chrysophaeum taylorii.</title>
        <authorList>
            <person name="Davison J."/>
            <person name="Bewley C."/>
        </authorList>
    </citation>
    <scope>NUCLEOTIDE SEQUENCE</scope>
    <source>
        <strain evidence="2">NIES-1699</strain>
    </source>
</reference>
<evidence type="ECO:0000259" key="1">
    <source>
        <dbReference type="Pfam" id="PF00501"/>
    </source>
</evidence>
<accession>A0AAD7XPI1</accession>
<gene>
    <name evidence="2" type="ORF">CTAYLR_004840</name>
</gene>
<dbReference type="PROSITE" id="PS00455">
    <property type="entry name" value="AMP_BINDING"/>
    <property type="match status" value="1"/>
</dbReference>
<comment type="caution">
    <text evidence="2">The sequence shown here is derived from an EMBL/GenBank/DDBJ whole genome shotgun (WGS) entry which is preliminary data.</text>
</comment>
<evidence type="ECO:0000313" key="3">
    <source>
        <dbReference type="Proteomes" id="UP001230188"/>
    </source>
</evidence>
<dbReference type="EMBL" id="JAQMWT010000348">
    <property type="protein sequence ID" value="KAJ8603610.1"/>
    <property type="molecule type" value="Genomic_DNA"/>
</dbReference>
<dbReference type="Proteomes" id="UP001230188">
    <property type="component" value="Unassembled WGS sequence"/>
</dbReference>
<protein>
    <recommendedName>
        <fullName evidence="1">AMP-dependent synthetase/ligase domain-containing protein</fullName>
    </recommendedName>
</protein>